<feature type="compositionally biased region" description="Polar residues" evidence="1">
    <location>
        <begin position="195"/>
        <end position="209"/>
    </location>
</feature>
<feature type="region of interest" description="Disordered" evidence="1">
    <location>
        <begin position="1"/>
        <end position="46"/>
    </location>
</feature>
<evidence type="ECO:0000259" key="2">
    <source>
        <dbReference type="Pfam" id="PF20150"/>
    </source>
</evidence>
<feature type="compositionally biased region" description="Acidic residues" evidence="1">
    <location>
        <begin position="150"/>
        <end position="176"/>
    </location>
</feature>
<protein>
    <recommendedName>
        <fullName evidence="2">2EXR domain-containing protein</fullName>
    </recommendedName>
</protein>
<feature type="domain" description="2EXR" evidence="2">
    <location>
        <begin position="236"/>
        <end position="352"/>
    </location>
</feature>
<evidence type="ECO:0000256" key="1">
    <source>
        <dbReference type="SAM" id="MobiDB-lite"/>
    </source>
</evidence>
<dbReference type="InterPro" id="IPR045518">
    <property type="entry name" value="2EXR"/>
</dbReference>
<feature type="region of interest" description="Disordered" evidence="1">
    <location>
        <begin position="139"/>
        <end position="209"/>
    </location>
</feature>
<feature type="compositionally biased region" description="Pro residues" evidence="1">
    <location>
        <begin position="177"/>
        <end position="186"/>
    </location>
</feature>
<evidence type="ECO:0000313" key="3">
    <source>
        <dbReference type="EMBL" id="KAJ3561844.1"/>
    </source>
</evidence>
<accession>A0A9W8N805</accession>
<dbReference type="AlphaFoldDB" id="A0A9W8N805"/>
<sequence>MSEIERIEIDPANPPPPRVIGARDPLPPRPKATPKPKGTSTKHLTELDRFRVRTLYYDARMTTARIRQVTGYSKSQIRTAIKADAATVGRRSGRPKLPPPETRGKRSHKAKNPPVTESDVNALLIRQARGYFAQYYPVTPAEEGNAGNDNDNDNEDDDEDVDEDVENDDDGDDDLPPQDPVTPLPVTPLATVTPSASATPMVSASTSTSPVRTLVVAESSRETSVEEVSTTPRRTTFNDLPQEIRIHIWRCVLLAAPSQVAPIRTWALAVLPRAPWLELGMTPPPHVKLENPPWDHYVNTRHVPATVLTQVNGEARGVVLERFTPIQVSGHPGQSSKNIPTFVWIDRWSDVIHFFGEPFRLELFEMAGKHAYPDIYK</sequence>
<evidence type="ECO:0000313" key="4">
    <source>
        <dbReference type="Proteomes" id="UP001148614"/>
    </source>
</evidence>
<reference evidence="3" key="1">
    <citation type="submission" date="2022-07" db="EMBL/GenBank/DDBJ databases">
        <title>Genome Sequence of Xylaria arbuscula.</title>
        <authorList>
            <person name="Buettner E."/>
        </authorList>
    </citation>
    <scope>NUCLEOTIDE SEQUENCE</scope>
    <source>
        <strain evidence="3">VT107</strain>
    </source>
</reference>
<keyword evidence="4" id="KW-1185">Reference proteome</keyword>
<dbReference type="Proteomes" id="UP001148614">
    <property type="component" value="Unassembled WGS sequence"/>
</dbReference>
<feature type="region of interest" description="Disordered" evidence="1">
    <location>
        <begin position="83"/>
        <end position="120"/>
    </location>
</feature>
<dbReference type="Pfam" id="PF20150">
    <property type="entry name" value="2EXR"/>
    <property type="match status" value="1"/>
</dbReference>
<name>A0A9W8N805_9PEZI</name>
<dbReference type="VEuPathDB" id="FungiDB:F4678DRAFT_330923"/>
<proteinExistence type="predicted"/>
<organism evidence="3 4">
    <name type="scientific">Xylaria arbuscula</name>
    <dbReference type="NCBI Taxonomy" id="114810"/>
    <lineage>
        <taxon>Eukaryota</taxon>
        <taxon>Fungi</taxon>
        <taxon>Dikarya</taxon>
        <taxon>Ascomycota</taxon>
        <taxon>Pezizomycotina</taxon>
        <taxon>Sordariomycetes</taxon>
        <taxon>Xylariomycetidae</taxon>
        <taxon>Xylariales</taxon>
        <taxon>Xylariaceae</taxon>
        <taxon>Xylaria</taxon>
    </lineage>
</organism>
<dbReference type="EMBL" id="JANPWZ010001997">
    <property type="protein sequence ID" value="KAJ3561844.1"/>
    <property type="molecule type" value="Genomic_DNA"/>
</dbReference>
<comment type="caution">
    <text evidence="3">The sequence shown here is derived from an EMBL/GenBank/DDBJ whole genome shotgun (WGS) entry which is preliminary data.</text>
</comment>
<gene>
    <name evidence="3" type="ORF">NPX13_g8786</name>
</gene>